<keyword evidence="2" id="KW-1185">Reference proteome</keyword>
<dbReference type="EMBL" id="JSVA01000004">
    <property type="protein sequence ID" value="KOF04157.1"/>
    <property type="molecule type" value="Genomic_DNA"/>
</dbReference>
<dbReference type="RefSeq" id="WP_053222395.1">
    <property type="nucleotide sequence ID" value="NZ_JSVA01000004.1"/>
</dbReference>
<reference evidence="2" key="1">
    <citation type="submission" date="2014-11" db="EMBL/GenBank/DDBJ databases">
        <title>Genome sequencing of Roseivirga sp. D-25.</title>
        <authorList>
            <person name="Selvaratnam C."/>
            <person name="Thevarajoo S."/>
            <person name="Goh K.M."/>
            <person name="Eee R."/>
            <person name="Chan K.-G."/>
            <person name="Chong C.S."/>
        </authorList>
    </citation>
    <scope>NUCLEOTIDE SEQUENCE [LARGE SCALE GENOMIC DNA]</scope>
    <source>
        <strain evidence="2">D-25</strain>
    </source>
</reference>
<name>A0A0L8APQ4_9BACT</name>
<accession>A0A0L8APQ4</accession>
<dbReference type="InterPro" id="IPR010982">
    <property type="entry name" value="Lambda_DNA-bd_dom_sf"/>
</dbReference>
<protein>
    <recommendedName>
        <fullName evidence="3">HTH cro/C1-type domain-containing protein</fullName>
    </recommendedName>
</protein>
<evidence type="ECO:0000313" key="2">
    <source>
        <dbReference type="Proteomes" id="UP000036908"/>
    </source>
</evidence>
<dbReference type="SUPFAM" id="SSF47413">
    <property type="entry name" value="lambda repressor-like DNA-binding domains"/>
    <property type="match status" value="1"/>
</dbReference>
<comment type="caution">
    <text evidence="1">The sequence shown here is derived from an EMBL/GenBank/DDBJ whole genome shotgun (WGS) entry which is preliminary data.</text>
</comment>
<dbReference type="GO" id="GO:0003677">
    <property type="term" value="F:DNA binding"/>
    <property type="evidence" value="ECO:0007669"/>
    <property type="project" value="InterPro"/>
</dbReference>
<evidence type="ECO:0008006" key="3">
    <source>
        <dbReference type="Google" id="ProtNLM"/>
    </source>
</evidence>
<dbReference type="OrthoDB" id="674942at2"/>
<organism evidence="1 2">
    <name type="scientific">Roseivirga seohaensis subsp. aquiponti</name>
    <dbReference type="NCBI Taxonomy" id="1566026"/>
    <lineage>
        <taxon>Bacteria</taxon>
        <taxon>Pseudomonadati</taxon>
        <taxon>Bacteroidota</taxon>
        <taxon>Cytophagia</taxon>
        <taxon>Cytophagales</taxon>
        <taxon>Roseivirgaceae</taxon>
        <taxon>Roseivirga</taxon>
    </lineage>
</organism>
<dbReference type="AlphaFoldDB" id="A0A0L8APQ4"/>
<gene>
    <name evidence="1" type="ORF">OB69_04030</name>
</gene>
<dbReference type="Proteomes" id="UP000036908">
    <property type="component" value="Unassembled WGS sequence"/>
</dbReference>
<evidence type="ECO:0000313" key="1">
    <source>
        <dbReference type="EMBL" id="KOF04157.1"/>
    </source>
</evidence>
<dbReference type="Gene3D" id="1.10.260.40">
    <property type="entry name" value="lambda repressor-like DNA-binding domains"/>
    <property type="match status" value="1"/>
</dbReference>
<dbReference type="PATRIC" id="fig|1566026.4.peg.2577"/>
<proteinExistence type="predicted"/>
<sequence>MNPYTLDEAAEKVGAKIKQLRIDGGYTSYENFAVANSLDRKQYWRVEKGANIRLNTLLDILNIHKITLEEFFKGL</sequence>